<gene>
    <name evidence="3" type="ORF">GCM10010873_07090</name>
</gene>
<dbReference type="RefSeq" id="WP_284323960.1">
    <property type="nucleotide sequence ID" value="NZ_BSPP01000004.1"/>
</dbReference>
<dbReference type="Proteomes" id="UP001157355">
    <property type="component" value="Unassembled WGS sequence"/>
</dbReference>
<proteinExistence type="inferred from homology"/>
<dbReference type="AlphaFoldDB" id="A0AA37U0Y5"/>
<evidence type="ECO:0000313" key="4">
    <source>
        <dbReference type="Proteomes" id="UP001157355"/>
    </source>
</evidence>
<evidence type="ECO:0000256" key="1">
    <source>
        <dbReference type="ARBA" id="ARBA00008791"/>
    </source>
</evidence>
<name>A0AA37U0Y5_9RHOB</name>
<comment type="caution">
    <text evidence="3">The sequence shown here is derived from an EMBL/GenBank/DDBJ whole genome shotgun (WGS) entry which is preliminary data.</text>
</comment>
<dbReference type="InterPro" id="IPR006015">
    <property type="entry name" value="Universal_stress_UspA"/>
</dbReference>
<accession>A0AA37U0Y5</accession>
<sequence>MGYKTILTVLTNPAQAKLSISAAAKLARQQDAHLDVLVLGVDRTQMGYSYIGTGAVIMQVGIDTAEADSAALELEARAALAVEGADLRYGLETVITQLGALTDVVAARARFADLVVQPLPYGDAVGAEAEAAVEAALFEAKAPVLVLPATGLAENIQPKRIIIAWNRSTEALTAVRRALPFLKAADSVTITLIDPPSQSETRPEPGTMLCQMLTRHGVHAEISVLARSLPQVSDVLNQQARDLNADLLVMGAYGHSRLREAILGGATRSMLEAAAVPVLMAH</sequence>
<dbReference type="SUPFAM" id="SSF52402">
    <property type="entry name" value="Adenine nucleotide alpha hydrolases-like"/>
    <property type="match status" value="2"/>
</dbReference>
<dbReference type="PANTHER" id="PTHR46268:SF15">
    <property type="entry name" value="UNIVERSAL STRESS PROTEIN HP_0031"/>
    <property type="match status" value="1"/>
</dbReference>
<dbReference type="CDD" id="cd00293">
    <property type="entry name" value="USP-like"/>
    <property type="match status" value="1"/>
</dbReference>
<comment type="similarity">
    <text evidence="1">Belongs to the universal stress protein A family.</text>
</comment>
<dbReference type="InterPro" id="IPR006016">
    <property type="entry name" value="UspA"/>
</dbReference>
<keyword evidence="4" id="KW-1185">Reference proteome</keyword>
<feature type="domain" description="UspA" evidence="2">
    <location>
        <begin position="159"/>
        <end position="281"/>
    </location>
</feature>
<dbReference type="EMBL" id="BSPP01000004">
    <property type="protein sequence ID" value="GLS85735.1"/>
    <property type="molecule type" value="Genomic_DNA"/>
</dbReference>
<evidence type="ECO:0000313" key="3">
    <source>
        <dbReference type="EMBL" id="GLS85735.1"/>
    </source>
</evidence>
<reference evidence="3 4" key="1">
    <citation type="journal article" date="2014" name="Int. J. Syst. Evol. Microbiol.">
        <title>Complete genome sequence of Corynebacterium casei LMG S-19264T (=DSM 44701T), isolated from a smear-ripened cheese.</title>
        <authorList>
            <consortium name="US DOE Joint Genome Institute (JGI-PGF)"/>
            <person name="Walter F."/>
            <person name="Albersmeier A."/>
            <person name="Kalinowski J."/>
            <person name="Ruckert C."/>
        </authorList>
    </citation>
    <scope>NUCLEOTIDE SEQUENCE [LARGE SCALE GENOMIC DNA]</scope>
    <source>
        <strain evidence="3 4">NBRC 111766</strain>
    </source>
</reference>
<dbReference type="Gene3D" id="3.40.50.12370">
    <property type="match status" value="1"/>
</dbReference>
<protein>
    <submittedName>
        <fullName evidence="3">Universal stress protein</fullName>
    </submittedName>
</protein>
<evidence type="ECO:0000259" key="2">
    <source>
        <dbReference type="Pfam" id="PF00582"/>
    </source>
</evidence>
<organism evidence="3 4">
    <name type="scientific">Cypionkella aquatica</name>
    <dbReference type="NCBI Taxonomy" id="1756042"/>
    <lineage>
        <taxon>Bacteria</taxon>
        <taxon>Pseudomonadati</taxon>
        <taxon>Pseudomonadota</taxon>
        <taxon>Alphaproteobacteria</taxon>
        <taxon>Rhodobacterales</taxon>
        <taxon>Paracoccaceae</taxon>
        <taxon>Cypionkella</taxon>
    </lineage>
</organism>
<dbReference type="Pfam" id="PF00582">
    <property type="entry name" value="Usp"/>
    <property type="match status" value="1"/>
</dbReference>
<dbReference type="PRINTS" id="PR01438">
    <property type="entry name" value="UNVRSLSTRESS"/>
</dbReference>
<dbReference type="PANTHER" id="PTHR46268">
    <property type="entry name" value="STRESS RESPONSE PROTEIN NHAX"/>
    <property type="match status" value="1"/>
</dbReference>